<accession>A0A0N5AU43</accession>
<evidence type="ECO:0000256" key="1">
    <source>
        <dbReference type="ARBA" id="ARBA00005350"/>
    </source>
</evidence>
<organism evidence="4 5">
    <name type="scientific">Syphacia muris</name>
    <dbReference type="NCBI Taxonomy" id="451379"/>
    <lineage>
        <taxon>Eukaryota</taxon>
        <taxon>Metazoa</taxon>
        <taxon>Ecdysozoa</taxon>
        <taxon>Nematoda</taxon>
        <taxon>Chromadorea</taxon>
        <taxon>Rhabditida</taxon>
        <taxon>Spirurina</taxon>
        <taxon>Oxyuridomorpha</taxon>
        <taxon>Oxyuroidea</taxon>
        <taxon>Oxyuridae</taxon>
        <taxon>Syphacia</taxon>
    </lineage>
</organism>
<keyword evidence="2" id="KW-0449">Lipoprotein</keyword>
<proteinExistence type="inferred from homology"/>
<keyword evidence="4" id="KW-1185">Reference proteome</keyword>
<dbReference type="PANTHER" id="PTHR23248">
    <property type="entry name" value="PHOSPHOLIPID SCRAMBLASE-RELATED"/>
    <property type="match status" value="1"/>
</dbReference>
<evidence type="ECO:0000256" key="3">
    <source>
        <dbReference type="SAM" id="MobiDB-lite"/>
    </source>
</evidence>
<dbReference type="InterPro" id="IPR005552">
    <property type="entry name" value="Scramblase"/>
</dbReference>
<dbReference type="Proteomes" id="UP000046393">
    <property type="component" value="Unplaced"/>
</dbReference>
<protein>
    <recommendedName>
        <fullName evidence="2">Phospholipid scramblase</fullName>
    </recommendedName>
</protein>
<comment type="similarity">
    <text evidence="1 2">Belongs to the phospholipid scramblase family.</text>
</comment>
<dbReference type="Pfam" id="PF03803">
    <property type="entry name" value="Scramblase"/>
    <property type="match status" value="1"/>
</dbReference>
<dbReference type="AlphaFoldDB" id="A0A0N5AU43"/>
<name>A0A0N5AU43_9BILA</name>
<reference evidence="5" key="1">
    <citation type="submission" date="2017-02" db="UniProtKB">
        <authorList>
            <consortium name="WormBaseParasite"/>
        </authorList>
    </citation>
    <scope>IDENTIFICATION</scope>
</reference>
<keyword evidence="2" id="KW-0106">Calcium</keyword>
<sequence length="232" mass="26719">MYEINLESSEEECTAKQQGDAVTVSSTTEKKEHPETGDTYDILSEELVAIPKCPTGIEMLNRHSKLIFEQIYYAIEESDSKFVDCCERKRSYTIHVVNNFNQEVIYIKRPLKPCAGCCCWCPLVPTCYQRSYVYLSDGTLLGSIKEACTFCSRKYCVYDSDDKKQLIIRGRICCAAFDGRYKILNMRGKKIGYIRKFSAGMFRDLVLNETNFGVTCKLFLLQTPNLTYMYVR</sequence>
<comment type="cofactor">
    <cofactor evidence="2">
        <name>Ca(2+)</name>
        <dbReference type="ChEBI" id="CHEBI:29108"/>
    </cofactor>
</comment>
<evidence type="ECO:0000256" key="2">
    <source>
        <dbReference type="RuleBase" id="RU363116"/>
    </source>
</evidence>
<dbReference type="WBParaSite" id="SMUV_0000836601-mRNA-1">
    <property type="protein sequence ID" value="SMUV_0000836601-mRNA-1"/>
    <property type="gene ID" value="SMUV_0000836601"/>
</dbReference>
<dbReference type="STRING" id="451379.A0A0N5AU43"/>
<evidence type="ECO:0000313" key="5">
    <source>
        <dbReference type="WBParaSite" id="SMUV_0000836601-mRNA-1"/>
    </source>
</evidence>
<dbReference type="GO" id="GO:0005886">
    <property type="term" value="C:plasma membrane"/>
    <property type="evidence" value="ECO:0007669"/>
    <property type="project" value="TreeGrafter"/>
</dbReference>
<comment type="function">
    <text evidence="2">May mediate accelerated ATP-independent bidirectional transbilayer migration of phospholipids upon binding calcium ions that results in a loss of phospholipid asymmetry in the plasma membrane.</text>
</comment>
<evidence type="ECO:0000313" key="4">
    <source>
        <dbReference type="Proteomes" id="UP000046393"/>
    </source>
</evidence>
<dbReference type="PANTHER" id="PTHR23248:SF9">
    <property type="entry name" value="PHOSPHOLIPID SCRAMBLASE"/>
    <property type="match status" value="1"/>
</dbReference>
<feature type="region of interest" description="Disordered" evidence="3">
    <location>
        <begin position="1"/>
        <end position="36"/>
    </location>
</feature>
<dbReference type="GO" id="GO:0017128">
    <property type="term" value="F:phospholipid scramblase activity"/>
    <property type="evidence" value="ECO:0007669"/>
    <property type="project" value="InterPro"/>
</dbReference>
<keyword evidence="2" id="KW-0564">Palmitate</keyword>